<evidence type="ECO:0000313" key="5">
    <source>
        <dbReference type="EMBL" id="MEE2566287.1"/>
    </source>
</evidence>
<dbReference type="PROSITE" id="PS50937">
    <property type="entry name" value="HTH_MERR_2"/>
    <property type="match status" value="1"/>
</dbReference>
<dbReference type="PANTHER" id="PTHR30204">
    <property type="entry name" value="REDOX-CYCLING DRUG-SENSING TRANSCRIPTIONAL ACTIVATOR SOXR"/>
    <property type="match status" value="1"/>
</dbReference>
<evidence type="ECO:0000256" key="3">
    <source>
        <dbReference type="ARBA" id="ARBA00023163"/>
    </source>
</evidence>
<proteinExistence type="predicted"/>
<evidence type="ECO:0000256" key="2">
    <source>
        <dbReference type="ARBA" id="ARBA00023125"/>
    </source>
</evidence>
<dbReference type="Pfam" id="PF09278">
    <property type="entry name" value="MerR-DNA-bind"/>
    <property type="match status" value="1"/>
</dbReference>
<dbReference type="EMBL" id="JAZDRO010000002">
    <property type="protein sequence ID" value="MEE2566287.1"/>
    <property type="molecule type" value="Genomic_DNA"/>
</dbReference>
<sequence>MSRRTGVKVTTIRYYEHNGLMPEPARAASGHRRYDGAALERLSFIRQARELGFELSAIRELLDLAADPDRPCSAADSIAKRHVAAISERIARLTALRAELQRVVETCGSGTVGDCRVLQSIADRAEATT</sequence>
<evidence type="ECO:0000313" key="6">
    <source>
        <dbReference type="Proteomes" id="UP001310692"/>
    </source>
</evidence>
<accession>A0ABU7LXK9</accession>
<keyword evidence="3" id="KW-0804">Transcription</keyword>
<name>A0ABU7LXK9_9PROT</name>
<protein>
    <submittedName>
        <fullName evidence="5">Helix-turn-helix domain-containing protein</fullName>
    </submittedName>
</protein>
<feature type="domain" description="HTH merR-type" evidence="4">
    <location>
        <begin position="1"/>
        <end position="64"/>
    </location>
</feature>
<dbReference type="SMART" id="SM00422">
    <property type="entry name" value="HTH_MERR"/>
    <property type="match status" value="1"/>
</dbReference>
<dbReference type="InterPro" id="IPR047057">
    <property type="entry name" value="MerR_fam"/>
</dbReference>
<dbReference type="Proteomes" id="UP001310692">
    <property type="component" value="Unassembled WGS sequence"/>
</dbReference>
<keyword evidence="1" id="KW-0805">Transcription regulation</keyword>
<dbReference type="PANTHER" id="PTHR30204:SF94">
    <property type="entry name" value="HEAVY METAL-DEPENDENT TRANSCRIPTIONAL REGULATOR HI_0293-RELATED"/>
    <property type="match status" value="1"/>
</dbReference>
<dbReference type="CDD" id="cd04785">
    <property type="entry name" value="HTH_CadR-PbrR-like"/>
    <property type="match status" value="1"/>
</dbReference>
<comment type="caution">
    <text evidence="5">The sequence shown here is derived from an EMBL/GenBank/DDBJ whole genome shotgun (WGS) entry which is preliminary data.</text>
</comment>
<dbReference type="InterPro" id="IPR000551">
    <property type="entry name" value="MerR-type_HTH_dom"/>
</dbReference>
<dbReference type="RefSeq" id="WP_330195827.1">
    <property type="nucleotide sequence ID" value="NZ_JAZDRO010000002.1"/>
</dbReference>
<organism evidence="5 6">
    <name type="scientific">Hyphobacterium marinum</name>
    <dbReference type="NCBI Taxonomy" id="3116574"/>
    <lineage>
        <taxon>Bacteria</taxon>
        <taxon>Pseudomonadati</taxon>
        <taxon>Pseudomonadota</taxon>
        <taxon>Alphaproteobacteria</taxon>
        <taxon>Maricaulales</taxon>
        <taxon>Maricaulaceae</taxon>
        <taxon>Hyphobacterium</taxon>
    </lineage>
</organism>
<dbReference type="SUPFAM" id="SSF46955">
    <property type="entry name" value="Putative DNA-binding domain"/>
    <property type="match status" value="1"/>
</dbReference>
<keyword evidence="2" id="KW-0238">DNA-binding</keyword>
<keyword evidence="6" id="KW-1185">Reference proteome</keyword>
<dbReference type="Pfam" id="PF00376">
    <property type="entry name" value="MerR"/>
    <property type="match status" value="1"/>
</dbReference>
<dbReference type="InterPro" id="IPR015358">
    <property type="entry name" value="Tscrpt_reg_MerR_DNA-bd"/>
</dbReference>
<evidence type="ECO:0000256" key="1">
    <source>
        <dbReference type="ARBA" id="ARBA00023015"/>
    </source>
</evidence>
<evidence type="ECO:0000259" key="4">
    <source>
        <dbReference type="PROSITE" id="PS50937"/>
    </source>
</evidence>
<dbReference type="Gene3D" id="1.10.1660.10">
    <property type="match status" value="1"/>
</dbReference>
<dbReference type="InterPro" id="IPR009061">
    <property type="entry name" value="DNA-bd_dom_put_sf"/>
</dbReference>
<dbReference type="PRINTS" id="PR00040">
    <property type="entry name" value="HTHMERR"/>
</dbReference>
<reference evidence="5 6" key="1">
    <citation type="submission" date="2024-01" db="EMBL/GenBank/DDBJ databases">
        <title>Hyphobacterium bacterium isolated from marine sediment.</title>
        <authorList>
            <person name="Zhao S."/>
        </authorList>
    </citation>
    <scope>NUCLEOTIDE SEQUENCE [LARGE SCALE GENOMIC DNA]</scope>
    <source>
        <strain evidence="5 6">Y60-23</strain>
    </source>
</reference>
<gene>
    <name evidence="5" type="ORF">V0U35_06300</name>
</gene>